<dbReference type="NCBIfam" id="TIGR03354">
    <property type="entry name" value="VI_FHA"/>
    <property type="match status" value="1"/>
</dbReference>
<dbReference type="OrthoDB" id="273564at2"/>
<dbReference type="Pfam" id="PF20232">
    <property type="entry name" value="T6SS_FHA_C"/>
    <property type="match status" value="1"/>
</dbReference>
<gene>
    <name evidence="3" type="ORF">K529_010760</name>
</gene>
<dbReference type="InterPro" id="IPR046883">
    <property type="entry name" value="T6SS_FHA_C"/>
</dbReference>
<proteinExistence type="predicted"/>
<dbReference type="GeneID" id="28250318"/>
<dbReference type="Gene3D" id="2.60.200.20">
    <property type="match status" value="1"/>
</dbReference>
<dbReference type="InterPro" id="IPR008984">
    <property type="entry name" value="SMAD_FHA_dom_sf"/>
</dbReference>
<dbReference type="KEGG" id="rmb:K529_010760"/>
<dbReference type="SUPFAM" id="SSF49879">
    <property type="entry name" value="SMAD/FHA domain"/>
    <property type="match status" value="1"/>
</dbReference>
<dbReference type="SMART" id="SM00240">
    <property type="entry name" value="FHA"/>
    <property type="match status" value="1"/>
</dbReference>
<dbReference type="STRING" id="1265309.K529_010760"/>
<dbReference type="InterPro" id="IPR017735">
    <property type="entry name" value="T6SS_FHA"/>
</dbReference>
<feature type="compositionally biased region" description="Pro residues" evidence="1">
    <location>
        <begin position="173"/>
        <end position="194"/>
    </location>
</feature>
<dbReference type="AlphaFoldDB" id="A0A1B1A401"/>
<evidence type="ECO:0000256" key="1">
    <source>
        <dbReference type="SAM" id="MobiDB-lite"/>
    </source>
</evidence>
<reference evidence="3 4" key="1">
    <citation type="journal article" date="2016" name="ISME J.">
        <title>Global occurrence and heterogeneity of the Roseobacter-clade species Ruegeria mobilis.</title>
        <authorList>
            <person name="Sonnenschein E."/>
            <person name="Gram L."/>
        </authorList>
    </citation>
    <scope>NUCLEOTIDE SEQUENCE [LARGE SCALE GENOMIC DNA]</scope>
    <source>
        <strain evidence="3 4">F1926</strain>
    </source>
</reference>
<feature type="compositionally biased region" description="Pro residues" evidence="1">
    <location>
        <begin position="207"/>
        <end position="231"/>
    </location>
</feature>
<feature type="compositionally biased region" description="Low complexity" evidence="1">
    <location>
        <begin position="195"/>
        <end position="206"/>
    </location>
</feature>
<protein>
    <recommendedName>
        <fullName evidence="2">FHA domain-containing protein</fullName>
    </recommendedName>
</protein>
<dbReference type="Proteomes" id="UP000013243">
    <property type="component" value="Chromosome"/>
</dbReference>
<accession>A0A1B1A401</accession>
<dbReference type="Pfam" id="PF00498">
    <property type="entry name" value="FHA"/>
    <property type="match status" value="1"/>
</dbReference>
<feature type="region of interest" description="Disordered" evidence="1">
    <location>
        <begin position="110"/>
        <end position="145"/>
    </location>
</feature>
<dbReference type="EMBL" id="CP015230">
    <property type="protein sequence ID" value="ANP41246.1"/>
    <property type="molecule type" value="Genomic_DNA"/>
</dbReference>
<feature type="region of interest" description="Disordered" evidence="1">
    <location>
        <begin position="166"/>
        <end position="240"/>
    </location>
</feature>
<dbReference type="RefSeq" id="WP_046002090.1">
    <property type="nucleotide sequence ID" value="NZ_CP015230.1"/>
</dbReference>
<evidence type="ECO:0000313" key="3">
    <source>
        <dbReference type="EMBL" id="ANP41246.1"/>
    </source>
</evidence>
<dbReference type="PROSITE" id="PS50006">
    <property type="entry name" value="FHA_DOMAIN"/>
    <property type="match status" value="1"/>
</dbReference>
<organism evidence="3 4">
    <name type="scientific">Tritonibacter mobilis F1926</name>
    <dbReference type="NCBI Taxonomy" id="1265309"/>
    <lineage>
        <taxon>Bacteria</taxon>
        <taxon>Pseudomonadati</taxon>
        <taxon>Pseudomonadota</taxon>
        <taxon>Alphaproteobacteria</taxon>
        <taxon>Rhodobacterales</taxon>
        <taxon>Paracoccaceae</taxon>
        <taxon>Tritonibacter</taxon>
    </lineage>
</organism>
<sequence length="441" mass="46703">MTLTLRLENFELLQDGSPAWITLQENSINVGRNRAMDWVLPDPSRHVSGHHFDVSFHDGAYWLTDVSTNGTFMQGQHHRIQGAVQLRGGERLVVGHYIIAVESGAAGVQPAAIPQPSYGTSDEEADPWDLGLQPQDPVNPLPRAPASAHAFDDVAQEFLQLTPQMPPAQAAPATPPPIPSPPPTTPSPYVPPAEPAAGQAAGQAPIAPMPMPSPASPAHPPQATPAPPPSQAMPAVAPPAQAAAVDNGAAVLRAFCEGAGLDPQLAGSADPEKLAHALGQAVSSATGEIMRMLQDRASVKQFTKGGERTMRNAHGNNPLKFLPDPHQAMDTMFLTPREGFMEGPESFASALADLRGHQQAVFAALQPALAAVLMGLSPEEIESSEEGRALLGGSRRSKLWDSYVARWDKKASEAEHGMLDVFLKAFAQAYADAAAKHGKFD</sequence>
<dbReference type="InterPro" id="IPR000253">
    <property type="entry name" value="FHA_dom"/>
</dbReference>
<dbReference type="CDD" id="cd00060">
    <property type="entry name" value="FHA"/>
    <property type="match status" value="1"/>
</dbReference>
<name>A0A1B1A401_9RHOB</name>
<feature type="domain" description="FHA" evidence="2">
    <location>
        <begin position="28"/>
        <end position="78"/>
    </location>
</feature>
<evidence type="ECO:0000313" key="4">
    <source>
        <dbReference type="Proteomes" id="UP000013243"/>
    </source>
</evidence>
<evidence type="ECO:0000259" key="2">
    <source>
        <dbReference type="PROSITE" id="PS50006"/>
    </source>
</evidence>